<proteinExistence type="predicted"/>
<evidence type="ECO:0000313" key="2">
    <source>
        <dbReference type="Proteomes" id="UP000315700"/>
    </source>
</evidence>
<evidence type="ECO:0000313" key="1">
    <source>
        <dbReference type="EMBL" id="QDT53302.1"/>
    </source>
</evidence>
<accession>A0A517SB03</accession>
<organism evidence="1 2">
    <name type="scientific">Caulifigura coniformis</name>
    <dbReference type="NCBI Taxonomy" id="2527983"/>
    <lineage>
        <taxon>Bacteria</taxon>
        <taxon>Pseudomonadati</taxon>
        <taxon>Planctomycetota</taxon>
        <taxon>Planctomycetia</taxon>
        <taxon>Planctomycetales</taxon>
        <taxon>Planctomycetaceae</taxon>
        <taxon>Caulifigura</taxon>
    </lineage>
</organism>
<keyword evidence="2" id="KW-1185">Reference proteome</keyword>
<gene>
    <name evidence="1" type="ORF">Pan44_13180</name>
</gene>
<reference evidence="1 2" key="1">
    <citation type="submission" date="2019-02" db="EMBL/GenBank/DDBJ databases">
        <title>Deep-cultivation of Planctomycetes and their phenomic and genomic characterization uncovers novel biology.</title>
        <authorList>
            <person name="Wiegand S."/>
            <person name="Jogler M."/>
            <person name="Boedeker C."/>
            <person name="Pinto D."/>
            <person name="Vollmers J."/>
            <person name="Rivas-Marin E."/>
            <person name="Kohn T."/>
            <person name="Peeters S.H."/>
            <person name="Heuer A."/>
            <person name="Rast P."/>
            <person name="Oberbeckmann S."/>
            <person name="Bunk B."/>
            <person name="Jeske O."/>
            <person name="Meyerdierks A."/>
            <person name="Storesund J.E."/>
            <person name="Kallscheuer N."/>
            <person name="Luecker S."/>
            <person name="Lage O.M."/>
            <person name="Pohl T."/>
            <person name="Merkel B.J."/>
            <person name="Hornburger P."/>
            <person name="Mueller R.-W."/>
            <person name="Bruemmer F."/>
            <person name="Labrenz M."/>
            <person name="Spormann A.M."/>
            <person name="Op den Camp H."/>
            <person name="Overmann J."/>
            <person name="Amann R."/>
            <person name="Jetten M.S.M."/>
            <person name="Mascher T."/>
            <person name="Medema M.H."/>
            <person name="Devos D.P."/>
            <person name="Kaster A.-K."/>
            <person name="Ovreas L."/>
            <person name="Rohde M."/>
            <person name="Galperin M.Y."/>
            <person name="Jogler C."/>
        </authorList>
    </citation>
    <scope>NUCLEOTIDE SEQUENCE [LARGE SCALE GENOMIC DNA]</scope>
    <source>
        <strain evidence="1 2">Pan44</strain>
    </source>
</reference>
<dbReference type="AlphaFoldDB" id="A0A517SB03"/>
<dbReference type="EMBL" id="CP036271">
    <property type="protein sequence ID" value="QDT53302.1"/>
    <property type="molecule type" value="Genomic_DNA"/>
</dbReference>
<dbReference type="InParanoid" id="A0A517SB03"/>
<protein>
    <submittedName>
        <fullName evidence="1">Uncharacterized protein</fullName>
    </submittedName>
</protein>
<sequence length="442" mass="49906">MSRKNWKRCGLLAAMALAATYFVVVLNSVSFWPNREPFLAEVPIQESARRVRLLRLGEGPLRYAAKDPRPEFVRRISPTFVRRIPRDREVDVGGMMPVGIFDRFRMDEVPAAHLLLRAVDSNGDYVVDSTLGRKQIELIDSKGFSFLSNKVDSGRRRGGLELERWTCVPRRDEELRIGLFDRNPGVAPIEMTIRNPFFKTDTPVWMGSPLPQSQYMEGTKVTLEGLSFGVLGLQARVRAEGLAWKSSDVSNWFEDATGNRGLWLSPDEPAWKVHVRIRPFTSASVQEGAMVQLPPIEQPKGEEPVRLNQTISIGGTEIQLVEVSLPKSVAQEGQQSSRPSGHLVFKAHARFKHGPYSVFFRRVGDRRLDSAIHIQTGDRQNRESHIVASVTRPENNAPVMVELGVVADRELTFLVTPPEEFKTAMREHVVQSRLGKPQKQRE</sequence>
<name>A0A517SB03_9PLAN</name>
<dbReference type="Proteomes" id="UP000315700">
    <property type="component" value="Chromosome"/>
</dbReference>
<dbReference type="KEGG" id="ccos:Pan44_13180"/>